<dbReference type="GO" id="GO:0016020">
    <property type="term" value="C:membrane"/>
    <property type="evidence" value="ECO:0007669"/>
    <property type="project" value="InterPro"/>
</dbReference>
<evidence type="ECO:0000256" key="13">
    <source>
        <dbReference type="ARBA" id="ARBA00023180"/>
    </source>
</evidence>
<evidence type="ECO:0000256" key="8">
    <source>
        <dbReference type="ARBA" id="ARBA00022968"/>
    </source>
</evidence>
<evidence type="ECO:0000256" key="6">
    <source>
        <dbReference type="ARBA" id="ARBA00022723"/>
    </source>
</evidence>
<evidence type="ECO:0000256" key="3">
    <source>
        <dbReference type="ARBA" id="ARBA00022676"/>
    </source>
</evidence>
<dbReference type="InterPro" id="IPR003406">
    <property type="entry name" value="Glyco_trans_14"/>
</dbReference>
<comment type="caution">
    <text evidence="15">The sequence shown here is derived from an EMBL/GenBank/DDBJ whole genome shotgun (WGS) entry which is preliminary data.</text>
</comment>
<dbReference type="Proteomes" id="UP001145094">
    <property type="component" value="Unassembled WGS sequence"/>
</dbReference>
<evidence type="ECO:0000256" key="5">
    <source>
        <dbReference type="ARBA" id="ARBA00022692"/>
    </source>
</evidence>
<reference evidence="15" key="2">
    <citation type="submission" date="2022-11" db="EMBL/GenBank/DDBJ databases">
        <title>Draft genome sequence of Sellimonas catena strain 18CBH55.</title>
        <authorList>
            <person name="Hisatomi A."/>
            <person name="Ohkuma M."/>
            <person name="Sakamoto M."/>
        </authorList>
    </citation>
    <scope>NUCLEOTIDE SEQUENCE</scope>
    <source>
        <strain evidence="15">18CBH55</strain>
    </source>
</reference>
<comment type="subcellular location">
    <subcellularLocation>
        <location evidence="2">Endoplasmic reticulum membrane</location>
        <topology evidence="2">Single-pass type II membrane protein</topology>
    </subcellularLocation>
    <subcellularLocation>
        <location evidence="1">Golgi apparatus membrane</location>
        <topology evidence="1">Single-pass type II membrane protein</topology>
    </subcellularLocation>
</comment>
<proteinExistence type="predicted"/>
<accession>A0A9W6FH76</accession>
<keyword evidence="10" id="KW-0333">Golgi apparatus</keyword>
<dbReference type="GO" id="GO:0050650">
    <property type="term" value="P:chondroitin sulfate proteoglycan biosynthetic process"/>
    <property type="evidence" value="ECO:0007669"/>
    <property type="project" value="TreeGrafter"/>
</dbReference>
<keyword evidence="12" id="KW-1015">Disulfide bond</keyword>
<keyword evidence="9" id="KW-1133">Transmembrane helix</keyword>
<evidence type="ECO:0000313" key="15">
    <source>
        <dbReference type="EMBL" id="GLG91701.1"/>
    </source>
</evidence>
<evidence type="ECO:0000256" key="11">
    <source>
        <dbReference type="ARBA" id="ARBA00023136"/>
    </source>
</evidence>
<reference evidence="15" key="3">
    <citation type="journal article" date="2023" name="Int. J. Syst. Evol. Microbiol.">
        <title>Sellimonas catena sp. nov., isolated from human faeces.</title>
        <authorList>
            <person name="Hisatomi A."/>
            <person name="Ohkuma M."/>
            <person name="Sakamoto M."/>
        </authorList>
    </citation>
    <scope>NUCLEOTIDE SEQUENCE</scope>
    <source>
        <strain evidence="15">18CBH55</strain>
    </source>
</reference>
<keyword evidence="11" id="KW-0472">Membrane</keyword>
<evidence type="ECO:0000256" key="7">
    <source>
        <dbReference type="ARBA" id="ARBA00022824"/>
    </source>
</evidence>
<keyword evidence="5" id="KW-0812">Transmembrane</keyword>
<evidence type="ECO:0000313" key="16">
    <source>
        <dbReference type="Proteomes" id="UP001145094"/>
    </source>
</evidence>
<evidence type="ECO:0000256" key="9">
    <source>
        <dbReference type="ARBA" id="ARBA00022989"/>
    </source>
</evidence>
<dbReference type="PANTHER" id="PTHR46025:SF3">
    <property type="entry name" value="XYLOSYLTRANSFERASE OXT"/>
    <property type="match status" value="1"/>
</dbReference>
<dbReference type="GO" id="GO:0030158">
    <property type="term" value="F:protein xylosyltransferase activity"/>
    <property type="evidence" value="ECO:0007669"/>
    <property type="project" value="InterPro"/>
</dbReference>
<keyword evidence="4 15" id="KW-0808">Transferase</keyword>
<dbReference type="RefSeq" id="WP_281845816.1">
    <property type="nucleotide sequence ID" value="NZ_BSCH01000024.1"/>
</dbReference>
<evidence type="ECO:0000256" key="1">
    <source>
        <dbReference type="ARBA" id="ARBA00004323"/>
    </source>
</evidence>
<reference evidence="15" key="1">
    <citation type="submission" date="2022-11" db="EMBL/GenBank/DDBJ databases">
        <title>Draft genome sequence of Sellimonas catena strain 18CBH55.</title>
        <authorList>
            <person name="Atsushi H."/>
            <person name="Moriya O."/>
            <person name="Mitsuo S."/>
        </authorList>
    </citation>
    <scope>NUCLEOTIDE SEQUENCE</scope>
    <source>
        <strain evidence="15">18CBH55</strain>
    </source>
</reference>
<keyword evidence="13" id="KW-0325">Glycoprotein</keyword>
<evidence type="ECO:0000256" key="10">
    <source>
        <dbReference type="ARBA" id="ARBA00023034"/>
    </source>
</evidence>
<dbReference type="GO" id="GO:0015012">
    <property type="term" value="P:heparan sulfate proteoglycan biosynthetic process"/>
    <property type="evidence" value="ECO:0007669"/>
    <property type="project" value="TreeGrafter"/>
</dbReference>
<name>A0A9W6FH76_9FIRM</name>
<evidence type="ECO:0000256" key="2">
    <source>
        <dbReference type="ARBA" id="ARBA00004648"/>
    </source>
</evidence>
<keyword evidence="8" id="KW-0735">Signal-anchor</keyword>
<gene>
    <name evidence="15" type="ORF">Selli2_31280</name>
</gene>
<evidence type="ECO:0000256" key="14">
    <source>
        <dbReference type="ARBA" id="ARBA00042865"/>
    </source>
</evidence>
<evidence type="ECO:0000256" key="4">
    <source>
        <dbReference type="ARBA" id="ARBA00022679"/>
    </source>
</evidence>
<keyword evidence="7" id="KW-0256">Endoplasmic reticulum</keyword>
<evidence type="ECO:0000256" key="12">
    <source>
        <dbReference type="ARBA" id="ARBA00023157"/>
    </source>
</evidence>
<dbReference type="AlphaFoldDB" id="A0A9W6FH76"/>
<protein>
    <recommendedName>
        <fullName evidence="14">Peptide O-xylosyltransferase</fullName>
    </recommendedName>
</protein>
<dbReference type="GO" id="GO:0046872">
    <property type="term" value="F:metal ion binding"/>
    <property type="evidence" value="ECO:0007669"/>
    <property type="project" value="UniProtKB-KW"/>
</dbReference>
<dbReference type="InterPro" id="IPR043538">
    <property type="entry name" value="XYLT"/>
</dbReference>
<organism evidence="15 16">
    <name type="scientific">Sellimonas catena</name>
    <dbReference type="NCBI Taxonomy" id="2994035"/>
    <lineage>
        <taxon>Bacteria</taxon>
        <taxon>Bacillati</taxon>
        <taxon>Bacillota</taxon>
        <taxon>Clostridia</taxon>
        <taxon>Lachnospirales</taxon>
        <taxon>Lachnospiraceae</taxon>
        <taxon>Sellimonas</taxon>
    </lineage>
</organism>
<keyword evidence="6" id="KW-0479">Metal-binding</keyword>
<dbReference type="EMBL" id="BSCH01000024">
    <property type="protein sequence ID" value="GLG91701.1"/>
    <property type="molecule type" value="Genomic_DNA"/>
</dbReference>
<sequence>MKHAYLIMAHGNWKILKILLMLLDDEKNDIYLHVDSKSKMPDEIKNVLKKSKFIKIKAIKCYWADFTQVKVTINLLKAAVNAEEQYSYYHLLSGVDLPIKSNKERYDYFESSGKEFIGIVPKEVYYSVRRVQYYHILLHNTIYRKSYLLKGIDRILEYIQKVAGINRLKDNNWKIIDGWTWFSITDDFCRYVLDKERLIYKIFSYSIASDELFIQTLIYNSPYYEKIYDKTDLKKGSMRHIDWERGKPYIWGQEEGDFENLMRSPFMFARKFDEKYFEIVEQIYEEIDRRNRECIVKN</sequence>
<dbReference type="PANTHER" id="PTHR46025">
    <property type="entry name" value="XYLOSYLTRANSFERASE OXT"/>
    <property type="match status" value="1"/>
</dbReference>
<dbReference type="Pfam" id="PF02485">
    <property type="entry name" value="Branch"/>
    <property type="match status" value="1"/>
</dbReference>
<keyword evidence="3" id="KW-0328">Glycosyltransferase</keyword>